<comment type="catalytic activity">
    <reaction evidence="9">
        <text>GMP + ATP = GDP + ADP</text>
        <dbReference type="Rhea" id="RHEA:20780"/>
        <dbReference type="ChEBI" id="CHEBI:30616"/>
        <dbReference type="ChEBI" id="CHEBI:58115"/>
        <dbReference type="ChEBI" id="CHEBI:58189"/>
        <dbReference type="ChEBI" id="CHEBI:456216"/>
        <dbReference type="EC" id="2.7.4.8"/>
    </reaction>
</comment>
<dbReference type="CDD" id="cd00071">
    <property type="entry name" value="GMPK"/>
    <property type="match status" value="1"/>
</dbReference>
<keyword evidence="12" id="KW-1185">Reference proteome</keyword>
<evidence type="ECO:0000256" key="7">
    <source>
        <dbReference type="ARBA" id="ARBA00022840"/>
    </source>
</evidence>
<dbReference type="GO" id="GO:0004385">
    <property type="term" value="F:GMP kinase activity"/>
    <property type="evidence" value="ECO:0007669"/>
    <property type="project" value="UniProtKB-UniRule"/>
</dbReference>
<feature type="binding site" evidence="9">
    <location>
        <begin position="11"/>
        <end position="18"/>
    </location>
    <ligand>
        <name>ATP</name>
        <dbReference type="ChEBI" id="CHEBI:30616"/>
    </ligand>
</feature>
<dbReference type="RefSeq" id="WP_144863754.1">
    <property type="nucleotide sequence ID" value="NZ_LR213773.1"/>
</dbReference>
<keyword evidence="7 9" id="KW-0067">ATP-binding</keyword>
<dbReference type="Pfam" id="PF00625">
    <property type="entry name" value="Guanylate_kin"/>
    <property type="match status" value="1"/>
</dbReference>
<evidence type="ECO:0000313" key="11">
    <source>
        <dbReference type="EMBL" id="VEP11317.1"/>
    </source>
</evidence>
<comment type="subcellular location">
    <subcellularLocation>
        <location evidence="9">Cytoplasm</location>
    </subcellularLocation>
</comment>
<dbReference type="EMBL" id="CAACVJ010000002">
    <property type="protein sequence ID" value="VEP11317.1"/>
    <property type="molecule type" value="Genomic_DNA"/>
</dbReference>
<evidence type="ECO:0000256" key="3">
    <source>
        <dbReference type="ARBA" id="ARBA00016296"/>
    </source>
</evidence>
<dbReference type="PROSITE" id="PS00856">
    <property type="entry name" value="GUANYLATE_KINASE_1"/>
    <property type="match status" value="1"/>
</dbReference>
<evidence type="ECO:0000256" key="1">
    <source>
        <dbReference type="ARBA" id="ARBA00005790"/>
    </source>
</evidence>
<evidence type="ECO:0000259" key="10">
    <source>
        <dbReference type="PROSITE" id="PS50052"/>
    </source>
</evidence>
<dbReference type="FunFam" id="3.30.63.10:FF:000002">
    <property type="entry name" value="Guanylate kinase 1"/>
    <property type="match status" value="1"/>
</dbReference>
<dbReference type="SUPFAM" id="SSF52540">
    <property type="entry name" value="P-loop containing nucleoside triphosphate hydrolases"/>
    <property type="match status" value="1"/>
</dbReference>
<reference evidence="11 12" key="1">
    <citation type="submission" date="2019-01" db="EMBL/GenBank/DDBJ databases">
        <authorList>
            <person name="Brito A."/>
        </authorList>
    </citation>
    <scope>NUCLEOTIDE SEQUENCE [LARGE SCALE GENOMIC DNA]</scope>
    <source>
        <strain evidence="11">1</strain>
    </source>
</reference>
<dbReference type="AlphaFoldDB" id="A0A563VJ19"/>
<keyword evidence="6 9" id="KW-0418">Kinase</keyword>
<evidence type="ECO:0000256" key="2">
    <source>
        <dbReference type="ARBA" id="ARBA00012961"/>
    </source>
</evidence>
<dbReference type="HAMAP" id="MF_00328">
    <property type="entry name" value="Guanylate_kinase"/>
    <property type="match status" value="1"/>
</dbReference>
<evidence type="ECO:0000256" key="5">
    <source>
        <dbReference type="ARBA" id="ARBA00022741"/>
    </source>
</evidence>
<dbReference type="InterPro" id="IPR008144">
    <property type="entry name" value="Guanylate_kin-like_dom"/>
</dbReference>
<dbReference type="InterPro" id="IPR020590">
    <property type="entry name" value="Guanylate_kinase_CS"/>
</dbReference>
<feature type="domain" description="Guanylate kinase-like" evidence="10">
    <location>
        <begin position="4"/>
        <end position="182"/>
    </location>
</feature>
<dbReference type="Proteomes" id="UP000320055">
    <property type="component" value="Unassembled WGS sequence"/>
</dbReference>
<keyword evidence="5 9" id="KW-0547">Nucleotide-binding</keyword>
<dbReference type="SMART" id="SM00072">
    <property type="entry name" value="GuKc"/>
    <property type="match status" value="1"/>
</dbReference>
<dbReference type="Gene3D" id="3.40.50.300">
    <property type="entry name" value="P-loop containing nucleotide triphosphate hydrolases"/>
    <property type="match status" value="1"/>
</dbReference>
<accession>A0A563VJ19</accession>
<dbReference type="PROSITE" id="PS50052">
    <property type="entry name" value="GUANYLATE_KINASE_2"/>
    <property type="match status" value="1"/>
</dbReference>
<comment type="similarity">
    <text evidence="1 9">Belongs to the guanylate kinase family.</text>
</comment>
<dbReference type="Gene3D" id="3.30.63.10">
    <property type="entry name" value="Guanylate Kinase phosphate binding domain"/>
    <property type="match status" value="1"/>
</dbReference>
<evidence type="ECO:0000256" key="9">
    <source>
        <dbReference type="HAMAP-Rule" id="MF_00328"/>
    </source>
</evidence>
<dbReference type="InterPro" id="IPR008145">
    <property type="entry name" value="GK/Ca_channel_bsu"/>
</dbReference>
<evidence type="ECO:0000313" key="12">
    <source>
        <dbReference type="Proteomes" id="UP000320055"/>
    </source>
</evidence>
<dbReference type="InterPro" id="IPR017665">
    <property type="entry name" value="Guanylate_kinase"/>
</dbReference>
<keyword evidence="9" id="KW-0963">Cytoplasm</keyword>
<dbReference type="OrthoDB" id="9808150at2"/>
<organism evidence="11 12">
    <name type="scientific">Hyella patelloides LEGE 07179</name>
    <dbReference type="NCBI Taxonomy" id="945734"/>
    <lineage>
        <taxon>Bacteria</taxon>
        <taxon>Bacillati</taxon>
        <taxon>Cyanobacteriota</taxon>
        <taxon>Cyanophyceae</taxon>
        <taxon>Pleurocapsales</taxon>
        <taxon>Hyellaceae</taxon>
        <taxon>Hyella</taxon>
    </lineage>
</organism>
<dbReference type="GO" id="GO:0005524">
    <property type="term" value="F:ATP binding"/>
    <property type="evidence" value="ECO:0007669"/>
    <property type="project" value="UniProtKB-UniRule"/>
</dbReference>
<proteinExistence type="inferred from homology"/>
<dbReference type="GO" id="GO:0005829">
    <property type="term" value="C:cytosol"/>
    <property type="evidence" value="ECO:0007669"/>
    <property type="project" value="TreeGrafter"/>
</dbReference>
<dbReference type="EC" id="2.7.4.8" evidence="2 9"/>
<dbReference type="NCBIfam" id="TIGR03263">
    <property type="entry name" value="guanyl_kin"/>
    <property type="match status" value="1"/>
</dbReference>
<evidence type="ECO:0000256" key="8">
    <source>
        <dbReference type="ARBA" id="ARBA00030128"/>
    </source>
</evidence>
<sequence length="184" mass="20739">MAQGKLIVITGPSGVGKGTIVRSLLQRHPELCLSVSTTTRNPRLGEIEGIDYYYTSQDEFKTAIAKTEFLEWAEYAGNYYGTPKTKVKEVLEQGKSIILEIELLGARAIAQCFPDARRILILPPSLAELEARIRKRGKDPELAIEKRLARAKEEIAAKDEFEFQIINHDLEQAIKEVEEAIFSY</sequence>
<dbReference type="PANTHER" id="PTHR23117">
    <property type="entry name" value="GUANYLATE KINASE-RELATED"/>
    <property type="match status" value="1"/>
</dbReference>
<name>A0A563VJ19_9CYAN</name>
<gene>
    <name evidence="9 11" type="primary">gmk</name>
    <name evidence="11" type="ORF">H1P_100021</name>
</gene>
<dbReference type="PANTHER" id="PTHR23117:SF13">
    <property type="entry name" value="GUANYLATE KINASE"/>
    <property type="match status" value="1"/>
</dbReference>
<evidence type="ECO:0000256" key="6">
    <source>
        <dbReference type="ARBA" id="ARBA00022777"/>
    </source>
</evidence>
<keyword evidence="4 9" id="KW-0808">Transferase</keyword>
<dbReference type="InterPro" id="IPR027417">
    <property type="entry name" value="P-loop_NTPase"/>
</dbReference>
<evidence type="ECO:0000256" key="4">
    <source>
        <dbReference type="ARBA" id="ARBA00022679"/>
    </source>
</evidence>
<protein>
    <recommendedName>
        <fullName evidence="3 9">Guanylate kinase</fullName>
        <ecNumber evidence="2 9">2.7.4.8</ecNumber>
    </recommendedName>
    <alternativeName>
        <fullName evidence="8 9">GMP kinase</fullName>
    </alternativeName>
</protein>
<comment type="function">
    <text evidence="9">Essential for recycling GMP and indirectly, cGMP.</text>
</comment>